<dbReference type="GO" id="GO:0000149">
    <property type="term" value="F:SNARE binding"/>
    <property type="evidence" value="ECO:0007669"/>
    <property type="project" value="TreeGrafter"/>
</dbReference>
<accession>A0A484KEH3</accession>
<dbReference type="GO" id="GO:0005789">
    <property type="term" value="C:endoplasmic reticulum membrane"/>
    <property type="evidence" value="ECO:0007669"/>
    <property type="project" value="TreeGrafter"/>
</dbReference>
<dbReference type="GO" id="GO:0005794">
    <property type="term" value="C:Golgi apparatus"/>
    <property type="evidence" value="ECO:0007669"/>
    <property type="project" value="TreeGrafter"/>
</dbReference>
<feature type="region of interest" description="Disordered" evidence="7">
    <location>
        <begin position="197"/>
        <end position="226"/>
    </location>
</feature>
<proteinExistence type="predicted"/>
<dbReference type="GO" id="GO:0012507">
    <property type="term" value="C:ER to Golgi transport vesicle membrane"/>
    <property type="evidence" value="ECO:0007669"/>
    <property type="project" value="TreeGrafter"/>
</dbReference>
<dbReference type="EMBL" id="OOIL02000182">
    <property type="protein sequence ID" value="VFQ61617.1"/>
    <property type="molecule type" value="Genomic_DNA"/>
</dbReference>
<feature type="transmembrane region" description="Helical" evidence="8">
    <location>
        <begin position="451"/>
        <end position="470"/>
    </location>
</feature>
<feature type="compositionally biased region" description="Polar residues" evidence="7">
    <location>
        <begin position="47"/>
        <end position="57"/>
    </location>
</feature>
<dbReference type="Pfam" id="PF12352">
    <property type="entry name" value="V-SNARE_C"/>
    <property type="match status" value="1"/>
</dbReference>
<dbReference type="CDD" id="cd15863">
    <property type="entry name" value="SNARE_GS27"/>
    <property type="match status" value="1"/>
</dbReference>
<name>A0A484KEH3_9ASTE</name>
<keyword evidence="2" id="KW-0813">Transport</keyword>
<keyword evidence="10" id="KW-1185">Reference proteome</keyword>
<dbReference type="GO" id="GO:0015031">
    <property type="term" value="P:protein transport"/>
    <property type="evidence" value="ECO:0007669"/>
    <property type="project" value="UniProtKB-KW"/>
</dbReference>
<feature type="compositionally biased region" description="Basic residues" evidence="7">
    <location>
        <begin position="58"/>
        <end position="68"/>
    </location>
</feature>
<keyword evidence="5 8" id="KW-1133">Transmembrane helix</keyword>
<evidence type="ECO:0000256" key="7">
    <source>
        <dbReference type="SAM" id="MobiDB-lite"/>
    </source>
</evidence>
<evidence type="ECO:0000313" key="10">
    <source>
        <dbReference type="Proteomes" id="UP000595140"/>
    </source>
</evidence>
<feature type="region of interest" description="Disordered" evidence="7">
    <location>
        <begin position="33"/>
        <end position="77"/>
    </location>
</feature>
<dbReference type="PANTHER" id="PTHR21230:SF1">
    <property type="entry name" value="GOLGI SNAP RECEPTOR COMPLEX MEMBER 2"/>
    <property type="match status" value="1"/>
</dbReference>
<keyword evidence="3 8" id="KW-0812">Transmembrane</keyword>
<evidence type="ECO:0000256" key="5">
    <source>
        <dbReference type="ARBA" id="ARBA00022989"/>
    </source>
</evidence>
<dbReference type="PANTHER" id="PTHR21230">
    <property type="entry name" value="VESICLE TRANSPORT V-SNARE PROTEIN VTI1-RELATED"/>
    <property type="match status" value="1"/>
</dbReference>
<keyword evidence="6 8" id="KW-0472">Membrane</keyword>
<evidence type="ECO:0000256" key="1">
    <source>
        <dbReference type="ARBA" id="ARBA00004211"/>
    </source>
</evidence>
<dbReference type="GO" id="GO:0031201">
    <property type="term" value="C:SNARE complex"/>
    <property type="evidence" value="ECO:0007669"/>
    <property type="project" value="TreeGrafter"/>
</dbReference>
<evidence type="ECO:0000256" key="4">
    <source>
        <dbReference type="ARBA" id="ARBA00022927"/>
    </source>
</evidence>
<evidence type="ECO:0000256" key="8">
    <source>
        <dbReference type="SAM" id="Phobius"/>
    </source>
</evidence>
<organism evidence="9 10">
    <name type="scientific">Cuscuta campestris</name>
    <dbReference type="NCBI Taxonomy" id="132261"/>
    <lineage>
        <taxon>Eukaryota</taxon>
        <taxon>Viridiplantae</taxon>
        <taxon>Streptophyta</taxon>
        <taxon>Embryophyta</taxon>
        <taxon>Tracheophyta</taxon>
        <taxon>Spermatophyta</taxon>
        <taxon>Magnoliopsida</taxon>
        <taxon>eudicotyledons</taxon>
        <taxon>Gunneridae</taxon>
        <taxon>Pentapetalae</taxon>
        <taxon>asterids</taxon>
        <taxon>lamiids</taxon>
        <taxon>Solanales</taxon>
        <taxon>Convolvulaceae</taxon>
        <taxon>Cuscuteae</taxon>
        <taxon>Cuscuta</taxon>
        <taxon>Cuscuta subgen. Grammica</taxon>
        <taxon>Cuscuta sect. Cleistogrammica</taxon>
    </lineage>
</organism>
<comment type="subcellular location">
    <subcellularLocation>
        <location evidence="1">Membrane</location>
        <topology evidence="1">Single-pass type IV membrane protein</topology>
    </subcellularLocation>
</comment>
<dbReference type="Gene3D" id="1.20.5.110">
    <property type="match status" value="1"/>
</dbReference>
<dbReference type="GO" id="GO:0006906">
    <property type="term" value="P:vesicle fusion"/>
    <property type="evidence" value="ECO:0007669"/>
    <property type="project" value="TreeGrafter"/>
</dbReference>
<dbReference type="OrthoDB" id="1304017at2759"/>
<evidence type="ECO:0008006" key="11">
    <source>
        <dbReference type="Google" id="ProtNLM"/>
    </source>
</evidence>
<dbReference type="AlphaFoldDB" id="A0A484KEH3"/>
<dbReference type="Proteomes" id="UP000595140">
    <property type="component" value="Unassembled WGS sequence"/>
</dbReference>
<protein>
    <recommendedName>
        <fullName evidence="11">No apical meristem-associated C-terminal domain-containing protein</fullName>
    </recommendedName>
</protein>
<evidence type="ECO:0000256" key="6">
    <source>
        <dbReference type="ARBA" id="ARBA00023136"/>
    </source>
</evidence>
<gene>
    <name evidence="9" type="ORF">CCAM_LOCUS3393</name>
</gene>
<dbReference type="SUPFAM" id="SSF58038">
    <property type="entry name" value="SNARE fusion complex"/>
    <property type="match status" value="1"/>
</dbReference>
<sequence>MNPSGSGFSPDDLPPSDAAMWFYHEWGDRPPIYETQQSGYVDRDSVPETQPKPSGSKKSTHRKSHKAKSTLNEAERSIQKWSPEEECILASAWVDVSEHPIIGTEQTKDAMWDRIEEKFFTAMKKDGSYRTRDQLTSKWSHINKKVLKFMGVYEECSRSRRSGTNDADVLRLATTRYQDDGNQGKVPMDLWRILSRSPKISSTKQRENSAADRSTATKPVKPTTMAMPVDFGDSAASGGGGTLSGLYQNSRRLLLKTRDGLEKLERSQYASSSAVFTSSSIASSSGVESPSHLFDSVRKDITQIQLLCSEMDSLWRSIPAKSQRDLWKRKVEQVAEEADSLKDCLNKYDLRDRKRIQEAQERAELLGRANGSSSHILRIFDEEAQAMQSVRRSSKMMEETFATGAAILSKYSEQRDRLKHAQRKALDVLNTMGLSNSVLRLIERRNRVDKWIKYTGMVVSVVILVVVWKWTR</sequence>
<evidence type="ECO:0000256" key="2">
    <source>
        <dbReference type="ARBA" id="ARBA00022448"/>
    </source>
</evidence>
<dbReference type="GO" id="GO:0005484">
    <property type="term" value="F:SNAP receptor activity"/>
    <property type="evidence" value="ECO:0007669"/>
    <property type="project" value="TreeGrafter"/>
</dbReference>
<evidence type="ECO:0000256" key="3">
    <source>
        <dbReference type="ARBA" id="ARBA00022692"/>
    </source>
</evidence>
<reference evidence="9 10" key="1">
    <citation type="submission" date="2018-04" db="EMBL/GenBank/DDBJ databases">
        <authorList>
            <person name="Vogel A."/>
        </authorList>
    </citation>
    <scope>NUCLEOTIDE SEQUENCE [LARGE SCALE GENOMIC DNA]</scope>
</reference>
<evidence type="ECO:0000313" key="9">
    <source>
        <dbReference type="EMBL" id="VFQ61617.1"/>
    </source>
</evidence>
<dbReference type="GO" id="GO:0031902">
    <property type="term" value="C:late endosome membrane"/>
    <property type="evidence" value="ECO:0007669"/>
    <property type="project" value="TreeGrafter"/>
</dbReference>
<keyword evidence="4" id="KW-0653">Protein transport</keyword>